<name>A0ABP8EVB9_9MICO</name>
<evidence type="ECO:0000259" key="3">
    <source>
        <dbReference type="Pfam" id="PF01261"/>
    </source>
</evidence>
<dbReference type="InterPro" id="IPR036237">
    <property type="entry name" value="Xyl_isomerase-like_sf"/>
</dbReference>
<gene>
    <name evidence="4" type="ORF">GCM10022262_22690</name>
</gene>
<dbReference type="SUPFAM" id="SSF51658">
    <property type="entry name" value="Xylose isomerase-like"/>
    <property type="match status" value="1"/>
</dbReference>
<dbReference type="EMBL" id="BAABBA010000010">
    <property type="protein sequence ID" value="GAA4287909.1"/>
    <property type="molecule type" value="Genomic_DNA"/>
</dbReference>
<keyword evidence="5" id="KW-1185">Reference proteome</keyword>
<sequence length="309" mass="32912">MSREAPGGGIVSRRAETDREAEVEGVGGVNAPRGVRLAYTVMSPEADERQEFAYDGPFAEAIRRLADIGYDGVELQVASPAKLDAERLVRELSGVGLAVAALATGPLAAGGASMCEVEPAAREAVLGQLRTLVDRAAVLGTRVSLGRILDNAPDRTVDPRDRMEQTARMLRELADYGDERGVRLLVEPQNRASTDLVNTIDDARTLIAATGRANIGVIGDTYHLALTEGSAVEAFESAGPLLEHVQFGDTGRGSPGTGDMPFPDVVAVLDRLGYRGWITLEHAQDRGDRTAELSYQFVSSLSLVGQGER</sequence>
<protein>
    <recommendedName>
        <fullName evidence="3">Xylose isomerase-like TIM barrel domain-containing protein</fullName>
    </recommendedName>
</protein>
<dbReference type="InterPro" id="IPR050312">
    <property type="entry name" value="IolE/XylAMocC-like"/>
</dbReference>
<proteinExistence type="predicted"/>
<feature type="region of interest" description="Disordered" evidence="2">
    <location>
        <begin position="1"/>
        <end position="26"/>
    </location>
</feature>
<dbReference type="PANTHER" id="PTHR12110:SF41">
    <property type="entry name" value="INOSOSE DEHYDRATASE"/>
    <property type="match status" value="1"/>
</dbReference>
<dbReference type="InterPro" id="IPR013022">
    <property type="entry name" value="Xyl_isomerase-like_TIM-brl"/>
</dbReference>
<reference evidence="5" key="1">
    <citation type="journal article" date="2019" name="Int. J. Syst. Evol. Microbiol.">
        <title>The Global Catalogue of Microorganisms (GCM) 10K type strain sequencing project: providing services to taxonomists for standard genome sequencing and annotation.</title>
        <authorList>
            <consortium name="The Broad Institute Genomics Platform"/>
            <consortium name="The Broad Institute Genome Sequencing Center for Infectious Disease"/>
            <person name="Wu L."/>
            <person name="Ma J."/>
        </authorList>
    </citation>
    <scope>NUCLEOTIDE SEQUENCE [LARGE SCALE GENOMIC DNA]</scope>
    <source>
        <strain evidence="5">JCM 17459</strain>
    </source>
</reference>
<evidence type="ECO:0000256" key="2">
    <source>
        <dbReference type="SAM" id="MobiDB-lite"/>
    </source>
</evidence>
<keyword evidence="1" id="KW-0119">Carbohydrate metabolism</keyword>
<feature type="compositionally biased region" description="Basic and acidic residues" evidence="2">
    <location>
        <begin position="13"/>
        <end position="22"/>
    </location>
</feature>
<evidence type="ECO:0000313" key="4">
    <source>
        <dbReference type="EMBL" id="GAA4287909.1"/>
    </source>
</evidence>
<evidence type="ECO:0000256" key="1">
    <source>
        <dbReference type="ARBA" id="ARBA00023277"/>
    </source>
</evidence>
<accession>A0ABP8EVB9</accession>
<evidence type="ECO:0000313" key="5">
    <source>
        <dbReference type="Proteomes" id="UP001499841"/>
    </source>
</evidence>
<dbReference type="Pfam" id="PF01261">
    <property type="entry name" value="AP_endonuc_2"/>
    <property type="match status" value="1"/>
</dbReference>
<feature type="compositionally biased region" description="Gly residues" evidence="2">
    <location>
        <begin position="1"/>
        <end position="10"/>
    </location>
</feature>
<organism evidence="4 5">
    <name type="scientific">Georgenia daeguensis</name>
    <dbReference type="NCBI Taxonomy" id="908355"/>
    <lineage>
        <taxon>Bacteria</taxon>
        <taxon>Bacillati</taxon>
        <taxon>Actinomycetota</taxon>
        <taxon>Actinomycetes</taxon>
        <taxon>Micrococcales</taxon>
        <taxon>Bogoriellaceae</taxon>
        <taxon>Georgenia</taxon>
    </lineage>
</organism>
<dbReference type="Gene3D" id="3.20.20.150">
    <property type="entry name" value="Divalent-metal-dependent TIM barrel enzymes"/>
    <property type="match status" value="1"/>
</dbReference>
<comment type="caution">
    <text evidence="4">The sequence shown here is derived from an EMBL/GenBank/DDBJ whole genome shotgun (WGS) entry which is preliminary data.</text>
</comment>
<dbReference type="Proteomes" id="UP001499841">
    <property type="component" value="Unassembled WGS sequence"/>
</dbReference>
<dbReference type="PANTHER" id="PTHR12110">
    <property type="entry name" value="HYDROXYPYRUVATE ISOMERASE"/>
    <property type="match status" value="1"/>
</dbReference>
<feature type="domain" description="Xylose isomerase-like TIM barrel" evidence="3">
    <location>
        <begin position="63"/>
        <end position="286"/>
    </location>
</feature>